<evidence type="ECO:0000313" key="4">
    <source>
        <dbReference type="EMBL" id="KAH7065311.1"/>
    </source>
</evidence>
<feature type="domain" description="Zn(2)-C6 fungal-type" evidence="3">
    <location>
        <begin position="70"/>
        <end position="106"/>
    </location>
</feature>
<dbReference type="InterPro" id="IPR001138">
    <property type="entry name" value="Zn2Cys6_DnaBD"/>
</dbReference>
<evidence type="ECO:0000256" key="2">
    <source>
        <dbReference type="SAM" id="MobiDB-lite"/>
    </source>
</evidence>
<dbReference type="SMART" id="SM00066">
    <property type="entry name" value="GAL4"/>
    <property type="match status" value="1"/>
</dbReference>
<protein>
    <recommendedName>
        <fullName evidence="3">Zn(2)-C6 fungal-type domain-containing protein</fullName>
    </recommendedName>
</protein>
<dbReference type="SUPFAM" id="SSF57701">
    <property type="entry name" value="Zn2/Cys6 DNA-binding domain"/>
    <property type="match status" value="1"/>
</dbReference>
<dbReference type="Pfam" id="PF00172">
    <property type="entry name" value="Zn_clus"/>
    <property type="match status" value="1"/>
</dbReference>
<dbReference type="Gene3D" id="4.10.240.10">
    <property type="entry name" value="Zn(2)-C6 fungal-type DNA-binding domain"/>
    <property type="match status" value="1"/>
</dbReference>
<dbReference type="CDD" id="cd00067">
    <property type="entry name" value="GAL4"/>
    <property type="match status" value="1"/>
</dbReference>
<feature type="compositionally biased region" description="Basic and acidic residues" evidence="2">
    <location>
        <begin position="478"/>
        <end position="488"/>
    </location>
</feature>
<dbReference type="Proteomes" id="UP000774617">
    <property type="component" value="Unassembled WGS sequence"/>
</dbReference>
<dbReference type="PROSITE" id="PS50048">
    <property type="entry name" value="ZN2_CY6_FUNGAL_2"/>
    <property type="match status" value="1"/>
</dbReference>
<feature type="compositionally biased region" description="Polar residues" evidence="2">
    <location>
        <begin position="466"/>
        <end position="477"/>
    </location>
</feature>
<feature type="compositionally biased region" description="Polar residues" evidence="2">
    <location>
        <begin position="425"/>
        <end position="452"/>
    </location>
</feature>
<keyword evidence="5" id="KW-1185">Reference proteome</keyword>
<feature type="compositionally biased region" description="Polar residues" evidence="2">
    <location>
        <begin position="406"/>
        <end position="416"/>
    </location>
</feature>
<dbReference type="EMBL" id="JAGTJR010000001">
    <property type="protein sequence ID" value="KAH7065311.1"/>
    <property type="molecule type" value="Genomic_DNA"/>
</dbReference>
<reference evidence="4 5" key="1">
    <citation type="journal article" date="2021" name="Nat. Commun.">
        <title>Genetic determinants of endophytism in the Arabidopsis root mycobiome.</title>
        <authorList>
            <person name="Mesny F."/>
            <person name="Miyauchi S."/>
            <person name="Thiergart T."/>
            <person name="Pickel B."/>
            <person name="Atanasova L."/>
            <person name="Karlsson M."/>
            <person name="Huettel B."/>
            <person name="Barry K.W."/>
            <person name="Haridas S."/>
            <person name="Chen C."/>
            <person name="Bauer D."/>
            <person name="Andreopoulos W."/>
            <person name="Pangilinan J."/>
            <person name="LaButti K."/>
            <person name="Riley R."/>
            <person name="Lipzen A."/>
            <person name="Clum A."/>
            <person name="Drula E."/>
            <person name="Henrissat B."/>
            <person name="Kohler A."/>
            <person name="Grigoriev I.V."/>
            <person name="Martin F.M."/>
            <person name="Hacquard S."/>
        </authorList>
    </citation>
    <scope>NUCLEOTIDE SEQUENCE [LARGE SCALE GENOMIC DNA]</scope>
    <source>
        <strain evidence="4 5">MPI-SDFR-AT-0080</strain>
    </source>
</reference>
<evidence type="ECO:0000259" key="3">
    <source>
        <dbReference type="PROSITE" id="PS50048"/>
    </source>
</evidence>
<keyword evidence="1" id="KW-0539">Nucleus</keyword>
<feature type="compositionally biased region" description="Polar residues" evidence="2">
    <location>
        <begin position="492"/>
        <end position="505"/>
    </location>
</feature>
<feature type="region of interest" description="Disordered" evidence="2">
    <location>
        <begin position="258"/>
        <end position="291"/>
    </location>
</feature>
<gene>
    <name evidence="4" type="ORF">B0J12DRAFT_693664</name>
</gene>
<name>A0ABQ8GVM2_9PEZI</name>
<proteinExistence type="predicted"/>
<feature type="compositionally biased region" description="Low complexity" evidence="2">
    <location>
        <begin position="371"/>
        <end position="393"/>
    </location>
</feature>
<sequence length="505" mass="54471">MNDFERYRRCSPLNSLQQYSWSERSMPMAVSHAMRSDVRTCPTRQNRNVPPPEPEPESNNGHPRRRIAVACARCRKRKIRCSGDPGNNAGCQNCRAAGADISACQFHRVGSYIPGPQNFNYPNRISSAPSMPTSSVYQSTSELTYGPFPKNFLSSRAYQSCYNPVGYGDETSADSYGYQPLPLPGTDIFGGFLGAVQEPARGWCGTNPKQSAPGDMYLEGPSAASYGSLQLPYLSSPPVTRHPTVTTDNMSAFSMNSLQSSLTSPSAPSHPALPSTHEHRHLPIPTSTRMHMNPSTELHLRAQPTSAVSTAHALSYSKASAMWNSGPTVHDNRPSASTAPAANQLLTAPDRKQSAISSLQESILSYIPIPNSGSDVSSNPSSSTVYTPSSLSGATPSSLDDKYPTSGVNTVNMTSSNRDEGLPRNDSNTSLAYYGTGSPSGKRNGGTDQPSQEGALVSGQRYAPLQPQTQHTSSSIEQIRRDSFDHHRSAPSHRTSASSLNDCRY</sequence>
<evidence type="ECO:0000313" key="5">
    <source>
        <dbReference type="Proteomes" id="UP000774617"/>
    </source>
</evidence>
<dbReference type="InterPro" id="IPR036864">
    <property type="entry name" value="Zn2-C6_fun-type_DNA-bd_sf"/>
</dbReference>
<organism evidence="4 5">
    <name type="scientific">Macrophomina phaseolina</name>
    <dbReference type="NCBI Taxonomy" id="35725"/>
    <lineage>
        <taxon>Eukaryota</taxon>
        <taxon>Fungi</taxon>
        <taxon>Dikarya</taxon>
        <taxon>Ascomycota</taxon>
        <taxon>Pezizomycotina</taxon>
        <taxon>Dothideomycetes</taxon>
        <taxon>Dothideomycetes incertae sedis</taxon>
        <taxon>Botryosphaeriales</taxon>
        <taxon>Botryosphaeriaceae</taxon>
        <taxon>Macrophomina</taxon>
    </lineage>
</organism>
<feature type="compositionally biased region" description="Low complexity" evidence="2">
    <location>
        <begin position="260"/>
        <end position="275"/>
    </location>
</feature>
<feature type="region of interest" description="Disordered" evidence="2">
    <location>
        <begin position="31"/>
        <end position="64"/>
    </location>
</feature>
<accession>A0ABQ8GVM2</accession>
<evidence type="ECO:0000256" key="1">
    <source>
        <dbReference type="ARBA" id="ARBA00023242"/>
    </source>
</evidence>
<feature type="region of interest" description="Disordered" evidence="2">
    <location>
        <begin position="371"/>
        <end position="505"/>
    </location>
</feature>
<comment type="caution">
    <text evidence="4">The sequence shown here is derived from an EMBL/GenBank/DDBJ whole genome shotgun (WGS) entry which is preliminary data.</text>
</comment>